<dbReference type="PIRSF" id="PIRSF000138">
    <property type="entry name" value="Al-hdrx_acd_dh"/>
    <property type="match status" value="1"/>
</dbReference>
<comment type="cofactor">
    <cofactor evidence="1">
        <name>FMN</name>
        <dbReference type="ChEBI" id="CHEBI:58210"/>
    </cofactor>
</comment>
<feature type="region of interest" description="Disordered" evidence="8">
    <location>
        <begin position="216"/>
        <end position="239"/>
    </location>
</feature>
<evidence type="ECO:0000256" key="6">
    <source>
        <dbReference type="PIRSR" id="PIRSR000138-1"/>
    </source>
</evidence>
<dbReference type="AlphaFoldDB" id="A0A6A6NLQ5"/>
<feature type="binding site" evidence="7">
    <location>
        <position position="146"/>
    </location>
    <ligand>
        <name>glyoxylate</name>
        <dbReference type="ChEBI" id="CHEBI:36655"/>
    </ligand>
</feature>
<dbReference type="InterPro" id="IPR008259">
    <property type="entry name" value="FMN_hydac_DH_AS"/>
</dbReference>
<evidence type="ECO:0000256" key="8">
    <source>
        <dbReference type="SAM" id="MobiDB-lite"/>
    </source>
</evidence>
<keyword evidence="11" id="KW-1185">Reference proteome</keyword>
<proteinExistence type="inferred from homology"/>
<feature type="binding site" evidence="7">
    <location>
        <position position="144"/>
    </location>
    <ligand>
        <name>FMN</name>
        <dbReference type="ChEBI" id="CHEBI:58210"/>
    </ligand>
</feature>
<feature type="binding site" evidence="7">
    <location>
        <position position="172"/>
    </location>
    <ligand>
        <name>FMN</name>
        <dbReference type="ChEBI" id="CHEBI:58210"/>
    </ligand>
</feature>
<evidence type="ECO:0000256" key="1">
    <source>
        <dbReference type="ARBA" id="ARBA00001917"/>
    </source>
</evidence>
<sequence length="396" mass="43162">MSHKPRVLTIDDLESYANAHLPKFARDYFNGGALDSITLRANRAAYARHWIRPRVLRDVANLNLSARAFPDGHSLPFPLCVAPAAMQKMAHPEGEAATARACGAYGTVMGLSSFSMTGLEEVKREADGTRAKAGLEGGSECVLQMYLFENRSVSEGLIWRAEAAGYKAIVLTVDTPYFGRRLTEIRNEFRVPPHLRMANFDASLGVKTGSELRTEELAKTNPSNSSAKLESGQPPNKNDPSMTWNVISYLRTVTKLPIWLKGILSVEDAELAVEYGVDAIIVSNHGGRQLDCAPPTLEVLPGIAKVINGRIPVHFDGGVRRGSDIFKALCLGADMVWIGRPALWAIAYDGENGLKLALSILEDEFRSCMGLAGCSNVKQLGPEYLMPAHPDILSKL</sequence>
<evidence type="ECO:0000256" key="7">
    <source>
        <dbReference type="PIRSR" id="PIRSR000138-2"/>
    </source>
</evidence>
<feature type="domain" description="FMN hydroxy acid dehydrogenase" evidence="9">
    <location>
        <begin position="2"/>
        <end position="390"/>
    </location>
</feature>
<dbReference type="Pfam" id="PF01070">
    <property type="entry name" value="FMN_dh"/>
    <property type="match status" value="1"/>
</dbReference>
<name>A0A6A6NLQ5_9PEZI</name>
<feature type="binding site" evidence="7">
    <location>
        <begin position="339"/>
        <end position="340"/>
    </location>
    <ligand>
        <name>FMN</name>
        <dbReference type="ChEBI" id="CHEBI:58210"/>
    </ligand>
</feature>
<dbReference type="PROSITE" id="PS00557">
    <property type="entry name" value="FMN_HYDROXY_ACID_DH_1"/>
    <property type="match status" value="1"/>
</dbReference>
<dbReference type="CDD" id="cd02809">
    <property type="entry name" value="alpha_hydroxyacid_oxid_FMN"/>
    <property type="match status" value="1"/>
</dbReference>
<feature type="binding site" evidence="7">
    <location>
        <position position="28"/>
    </location>
    <ligand>
        <name>glyoxylate</name>
        <dbReference type="ChEBI" id="CHEBI:36655"/>
    </ligand>
</feature>
<dbReference type="InterPro" id="IPR000262">
    <property type="entry name" value="FMN-dep_DH"/>
</dbReference>
<feature type="compositionally biased region" description="Polar residues" evidence="8">
    <location>
        <begin position="220"/>
        <end position="239"/>
    </location>
</feature>
<gene>
    <name evidence="10" type="ORF">BDY21DRAFT_311689</name>
</gene>
<feature type="binding site" evidence="7">
    <location>
        <position position="112"/>
    </location>
    <ligand>
        <name>FMN</name>
        <dbReference type="ChEBI" id="CHEBI:58210"/>
    </ligand>
</feature>
<reference evidence="10" key="1">
    <citation type="journal article" date="2020" name="Stud. Mycol.">
        <title>101 Dothideomycetes genomes: a test case for predicting lifestyles and emergence of pathogens.</title>
        <authorList>
            <person name="Haridas S."/>
            <person name="Albert R."/>
            <person name="Binder M."/>
            <person name="Bloem J."/>
            <person name="Labutti K."/>
            <person name="Salamov A."/>
            <person name="Andreopoulos B."/>
            <person name="Baker S."/>
            <person name="Barry K."/>
            <person name="Bills G."/>
            <person name="Bluhm B."/>
            <person name="Cannon C."/>
            <person name="Castanera R."/>
            <person name="Culley D."/>
            <person name="Daum C."/>
            <person name="Ezra D."/>
            <person name="Gonzalez J."/>
            <person name="Henrissat B."/>
            <person name="Kuo A."/>
            <person name="Liang C."/>
            <person name="Lipzen A."/>
            <person name="Lutzoni F."/>
            <person name="Magnuson J."/>
            <person name="Mondo S."/>
            <person name="Nolan M."/>
            <person name="Ohm R."/>
            <person name="Pangilinan J."/>
            <person name="Park H.-J."/>
            <person name="Ramirez L."/>
            <person name="Alfaro M."/>
            <person name="Sun H."/>
            <person name="Tritt A."/>
            <person name="Yoshinaga Y."/>
            <person name="Zwiers L.-H."/>
            <person name="Turgeon B."/>
            <person name="Goodwin S."/>
            <person name="Spatafora J."/>
            <person name="Crous P."/>
            <person name="Grigoriev I."/>
        </authorList>
    </citation>
    <scope>NUCLEOTIDE SEQUENCE</scope>
    <source>
        <strain evidence="10">ATCC 16933</strain>
    </source>
</reference>
<feature type="binding site" evidence="7">
    <location>
        <position position="181"/>
    </location>
    <ligand>
        <name>glyoxylate</name>
        <dbReference type="ChEBI" id="CHEBI:36655"/>
    </ligand>
</feature>
<dbReference type="FunFam" id="3.20.20.70:FF:000056">
    <property type="entry name" value="hydroxyacid oxidase 2"/>
    <property type="match status" value="1"/>
</dbReference>
<feature type="binding site" evidence="7">
    <location>
        <begin position="83"/>
        <end position="85"/>
    </location>
    <ligand>
        <name>FMN</name>
        <dbReference type="ChEBI" id="CHEBI:58210"/>
    </ligand>
</feature>
<protein>
    <recommendedName>
        <fullName evidence="4">Oxidase FUB9</fullName>
    </recommendedName>
    <alternativeName>
        <fullName evidence="5">Fusaric acid biosynthesis protein 9</fullName>
    </alternativeName>
</protein>
<dbReference type="PANTHER" id="PTHR10578">
    <property type="entry name" value="S -2-HYDROXY-ACID OXIDASE-RELATED"/>
    <property type="match status" value="1"/>
</dbReference>
<organism evidence="10 11">
    <name type="scientific">Lineolata rhizophorae</name>
    <dbReference type="NCBI Taxonomy" id="578093"/>
    <lineage>
        <taxon>Eukaryota</taxon>
        <taxon>Fungi</taxon>
        <taxon>Dikarya</taxon>
        <taxon>Ascomycota</taxon>
        <taxon>Pezizomycotina</taxon>
        <taxon>Dothideomycetes</taxon>
        <taxon>Dothideomycetes incertae sedis</taxon>
        <taxon>Lineolatales</taxon>
        <taxon>Lineolataceae</taxon>
        <taxon>Lineolata</taxon>
    </lineage>
</organism>
<dbReference type="PANTHER" id="PTHR10578:SF149">
    <property type="entry name" value="2-HYDROXYACID OXIDASE 2"/>
    <property type="match status" value="1"/>
</dbReference>
<feature type="binding site" evidence="7">
    <location>
        <begin position="316"/>
        <end position="320"/>
    </location>
    <ligand>
        <name>FMN</name>
        <dbReference type="ChEBI" id="CHEBI:58210"/>
    </ligand>
</feature>
<evidence type="ECO:0000256" key="5">
    <source>
        <dbReference type="ARBA" id="ARBA00083297"/>
    </source>
</evidence>
<feature type="binding site" evidence="7">
    <location>
        <position position="288"/>
    </location>
    <ligand>
        <name>glyoxylate</name>
        <dbReference type="ChEBI" id="CHEBI:36655"/>
    </ligand>
</feature>
<feature type="binding site" evidence="7">
    <location>
        <position position="261"/>
    </location>
    <ligand>
        <name>FMN</name>
        <dbReference type="ChEBI" id="CHEBI:58210"/>
    </ligand>
</feature>
<comment type="similarity">
    <text evidence="3">Belongs to the FMN-dependent alpha-hydroxy acid dehydrogenase family.</text>
</comment>
<accession>A0A6A6NLQ5</accession>
<feature type="active site" description="Proton acceptor" evidence="6">
    <location>
        <position position="285"/>
    </location>
</feature>
<dbReference type="GO" id="GO:0016491">
    <property type="term" value="F:oxidoreductase activity"/>
    <property type="evidence" value="ECO:0007669"/>
    <property type="project" value="UniProtKB-KW"/>
</dbReference>
<feature type="binding site" evidence="7">
    <location>
        <position position="285"/>
    </location>
    <ligand>
        <name>glyoxylate</name>
        <dbReference type="ChEBI" id="CHEBI:36655"/>
    </ligand>
</feature>
<feature type="binding site" evidence="7">
    <location>
        <position position="283"/>
    </location>
    <ligand>
        <name>FMN</name>
        <dbReference type="ChEBI" id="CHEBI:58210"/>
    </ligand>
</feature>
<dbReference type="Proteomes" id="UP000799766">
    <property type="component" value="Unassembled WGS sequence"/>
</dbReference>
<evidence type="ECO:0000313" key="10">
    <source>
        <dbReference type="EMBL" id="KAF2452662.1"/>
    </source>
</evidence>
<evidence type="ECO:0000256" key="3">
    <source>
        <dbReference type="ARBA" id="ARBA00024042"/>
    </source>
</evidence>
<dbReference type="PROSITE" id="PS51349">
    <property type="entry name" value="FMN_HYDROXY_ACID_DH_2"/>
    <property type="match status" value="1"/>
</dbReference>
<keyword evidence="2" id="KW-0560">Oxidoreductase</keyword>
<dbReference type="InterPro" id="IPR013785">
    <property type="entry name" value="Aldolase_TIM"/>
</dbReference>
<dbReference type="InterPro" id="IPR012133">
    <property type="entry name" value="Alpha-hydoxy_acid_DH_FMN"/>
</dbReference>
<evidence type="ECO:0000313" key="11">
    <source>
        <dbReference type="Proteomes" id="UP000799766"/>
    </source>
</evidence>
<dbReference type="EMBL" id="MU001705">
    <property type="protein sequence ID" value="KAF2452662.1"/>
    <property type="molecule type" value="Genomic_DNA"/>
</dbReference>
<evidence type="ECO:0000259" key="9">
    <source>
        <dbReference type="PROSITE" id="PS51349"/>
    </source>
</evidence>
<dbReference type="Gene3D" id="3.20.20.70">
    <property type="entry name" value="Aldolase class I"/>
    <property type="match status" value="1"/>
</dbReference>
<dbReference type="GO" id="GO:0010181">
    <property type="term" value="F:FMN binding"/>
    <property type="evidence" value="ECO:0007669"/>
    <property type="project" value="InterPro"/>
</dbReference>
<dbReference type="GO" id="GO:0005737">
    <property type="term" value="C:cytoplasm"/>
    <property type="evidence" value="ECO:0007669"/>
    <property type="project" value="UniProtKB-ARBA"/>
</dbReference>
<keyword evidence="7" id="KW-0288">FMN</keyword>
<evidence type="ECO:0000256" key="2">
    <source>
        <dbReference type="ARBA" id="ARBA00023002"/>
    </source>
</evidence>
<dbReference type="OrthoDB" id="1925334at2759"/>
<dbReference type="SUPFAM" id="SSF51395">
    <property type="entry name" value="FMN-linked oxidoreductases"/>
    <property type="match status" value="1"/>
</dbReference>
<dbReference type="InterPro" id="IPR037396">
    <property type="entry name" value="FMN_HAD"/>
</dbReference>
<evidence type="ECO:0000256" key="4">
    <source>
        <dbReference type="ARBA" id="ARBA00073420"/>
    </source>
</evidence>
<keyword evidence="7" id="KW-0285">Flavoprotein</keyword>